<gene>
    <name evidence="7" type="ORF">LSAA_4110</name>
</gene>
<protein>
    <recommendedName>
        <fullName evidence="3">Vinculin</fullName>
    </recommendedName>
</protein>
<dbReference type="PANTHER" id="PTHR46180">
    <property type="entry name" value="VINCULIN"/>
    <property type="match status" value="1"/>
</dbReference>
<dbReference type="GO" id="GO:0005737">
    <property type="term" value="C:cytoplasm"/>
    <property type="evidence" value="ECO:0007669"/>
    <property type="project" value="UniProtKB-SubCell"/>
</dbReference>
<dbReference type="OrthoDB" id="29742at2759"/>
<dbReference type="AlphaFoldDB" id="A0A7R8CIA9"/>
<feature type="region of interest" description="Disordered" evidence="6">
    <location>
        <begin position="1"/>
        <end position="49"/>
    </location>
</feature>
<dbReference type="Proteomes" id="UP000675881">
    <property type="component" value="Chromosome 13"/>
</dbReference>
<dbReference type="Gene3D" id="1.20.120.230">
    <property type="entry name" value="Alpha-catenin/vinculin-like"/>
    <property type="match status" value="1"/>
</dbReference>
<sequence length="167" mass="19106">MVPEEEDVPPPRPPPPDPRTFSRAPPRLPIPHGCDTDDEEGLFSNEPAGNQPIHLAAHGLYQEIKQQKNLQSIAQIRKYESICFRFVKRFQHWGTQLRVLSTVKATMMGAKMDSEEDQQAMDILVFNAQKLNQAVKETVRAAESASIRVRSDAGFKLKWIRKQPWFQ</sequence>
<dbReference type="EMBL" id="HG994592">
    <property type="protein sequence ID" value="CAF2827722.1"/>
    <property type="molecule type" value="Genomic_DNA"/>
</dbReference>
<evidence type="ECO:0000256" key="6">
    <source>
        <dbReference type="SAM" id="MobiDB-lite"/>
    </source>
</evidence>
<keyword evidence="8" id="KW-1185">Reference proteome</keyword>
<evidence type="ECO:0000256" key="1">
    <source>
        <dbReference type="ARBA" id="ARBA00004496"/>
    </source>
</evidence>
<keyword evidence="5" id="KW-0009">Actin-binding</keyword>
<evidence type="ECO:0000256" key="4">
    <source>
        <dbReference type="ARBA" id="ARBA00022490"/>
    </source>
</evidence>
<dbReference type="InterPro" id="IPR017997">
    <property type="entry name" value="Vinculin"/>
</dbReference>
<dbReference type="GO" id="GO:0071944">
    <property type="term" value="C:cell periphery"/>
    <property type="evidence" value="ECO:0007669"/>
    <property type="project" value="UniProtKB-ARBA"/>
</dbReference>
<comment type="similarity">
    <text evidence="2">Belongs to the vinculin/alpha-catenin family.</text>
</comment>
<evidence type="ECO:0000256" key="2">
    <source>
        <dbReference type="ARBA" id="ARBA00008376"/>
    </source>
</evidence>
<dbReference type="InterPro" id="IPR006077">
    <property type="entry name" value="Vinculin/catenin"/>
</dbReference>
<proteinExistence type="inferred from homology"/>
<evidence type="ECO:0000313" key="8">
    <source>
        <dbReference type="Proteomes" id="UP000675881"/>
    </source>
</evidence>
<dbReference type="Pfam" id="PF01044">
    <property type="entry name" value="Vinculin"/>
    <property type="match status" value="1"/>
</dbReference>
<dbReference type="InterPro" id="IPR036723">
    <property type="entry name" value="Alpha-catenin/vinculin-like_sf"/>
</dbReference>
<name>A0A7R8CIA9_LEPSM</name>
<dbReference type="GO" id="GO:0007155">
    <property type="term" value="P:cell adhesion"/>
    <property type="evidence" value="ECO:0007669"/>
    <property type="project" value="InterPro"/>
</dbReference>
<evidence type="ECO:0000256" key="5">
    <source>
        <dbReference type="ARBA" id="ARBA00023203"/>
    </source>
</evidence>
<comment type="subcellular location">
    <subcellularLocation>
        <location evidence="1">Cytoplasm</location>
    </subcellularLocation>
</comment>
<dbReference type="GO" id="GO:0051015">
    <property type="term" value="F:actin filament binding"/>
    <property type="evidence" value="ECO:0007669"/>
    <property type="project" value="InterPro"/>
</dbReference>
<organism evidence="7 8">
    <name type="scientific">Lepeophtheirus salmonis</name>
    <name type="common">Salmon louse</name>
    <name type="synonym">Caligus salmonis</name>
    <dbReference type="NCBI Taxonomy" id="72036"/>
    <lineage>
        <taxon>Eukaryota</taxon>
        <taxon>Metazoa</taxon>
        <taxon>Ecdysozoa</taxon>
        <taxon>Arthropoda</taxon>
        <taxon>Crustacea</taxon>
        <taxon>Multicrustacea</taxon>
        <taxon>Hexanauplia</taxon>
        <taxon>Copepoda</taxon>
        <taxon>Siphonostomatoida</taxon>
        <taxon>Caligidae</taxon>
        <taxon>Lepeophtheirus</taxon>
    </lineage>
</organism>
<dbReference type="SUPFAM" id="SSF47220">
    <property type="entry name" value="alpha-catenin/vinculin-like"/>
    <property type="match status" value="1"/>
</dbReference>
<reference evidence="7" key="1">
    <citation type="submission" date="2021-02" db="EMBL/GenBank/DDBJ databases">
        <authorList>
            <person name="Bekaert M."/>
        </authorList>
    </citation>
    <scope>NUCLEOTIDE SEQUENCE</scope>
    <source>
        <strain evidence="7">IoA-00</strain>
    </source>
</reference>
<evidence type="ECO:0000313" key="7">
    <source>
        <dbReference type="EMBL" id="CAF2827722.1"/>
    </source>
</evidence>
<evidence type="ECO:0000256" key="3">
    <source>
        <dbReference type="ARBA" id="ARBA00014125"/>
    </source>
</evidence>
<accession>A0A7R8CIA9</accession>
<keyword evidence="4" id="KW-0963">Cytoplasm</keyword>